<dbReference type="EMBL" id="AP018930">
    <property type="protein sequence ID" value="BBG26604.1"/>
    <property type="molecule type" value="Genomic_DNA"/>
</dbReference>
<dbReference type="NCBIfam" id="TIGR00519">
    <property type="entry name" value="asnASE_I"/>
    <property type="match status" value="1"/>
</dbReference>
<proteinExistence type="inferred from homology"/>
<dbReference type="InterPro" id="IPR040919">
    <property type="entry name" value="Asparaginase_C"/>
</dbReference>
<accession>A0A510E275</accession>
<dbReference type="Pfam" id="PF18195">
    <property type="entry name" value="GatD_N"/>
    <property type="match status" value="1"/>
</dbReference>
<comment type="catalytic activity">
    <reaction evidence="5 7">
        <text>L-glutamyl-tRNA(Gln) + L-glutamine + ATP + H2O = L-glutaminyl-tRNA(Gln) + L-glutamate + ADP + phosphate + H(+)</text>
        <dbReference type="Rhea" id="RHEA:17521"/>
        <dbReference type="Rhea" id="RHEA-COMP:9681"/>
        <dbReference type="Rhea" id="RHEA-COMP:9684"/>
        <dbReference type="ChEBI" id="CHEBI:15377"/>
        <dbReference type="ChEBI" id="CHEBI:15378"/>
        <dbReference type="ChEBI" id="CHEBI:29985"/>
        <dbReference type="ChEBI" id="CHEBI:30616"/>
        <dbReference type="ChEBI" id="CHEBI:43474"/>
        <dbReference type="ChEBI" id="CHEBI:58359"/>
        <dbReference type="ChEBI" id="CHEBI:78520"/>
        <dbReference type="ChEBI" id="CHEBI:78521"/>
        <dbReference type="ChEBI" id="CHEBI:456216"/>
    </reaction>
</comment>
<evidence type="ECO:0000256" key="4">
    <source>
        <dbReference type="ARBA" id="ARBA00022917"/>
    </source>
</evidence>
<feature type="active site" evidence="5">
    <location>
        <position position="98"/>
    </location>
</feature>
<organism evidence="11 12">
    <name type="scientific">Sulfuracidifex tepidarius</name>
    <dbReference type="NCBI Taxonomy" id="1294262"/>
    <lineage>
        <taxon>Archaea</taxon>
        <taxon>Thermoproteota</taxon>
        <taxon>Thermoprotei</taxon>
        <taxon>Sulfolobales</taxon>
        <taxon>Sulfolobaceae</taxon>
        <taxon>Sulfuracidifex</taxon>
    </lineage>
</organism>
<gene>
    <name evidence="5" type="primary">gatD</name>
    <name evidence="11" type="ORF">IC007_1120</name>
</gene>
<dbReference type="CDD" id="cd08962">
    <property type="entry name" value="GatD"/>
    <property type="match status" value="1"/>
</dbReference>
<dbReference type="Gene3D" id="3.40.50.1170">
    <property type="entry name" value="L-asparaginase, N-terminal domain"/>
    <property type="match status" value="1"/>
</dbReference>
<dbReference type="PROSITE" id="PS51732">
    <property type="entry name" value="ASN_GLN_ASE_3"/>
    <property type="match status" value="1"/>
</dbReference>
<dbReference type="GO" id="GO:0004067">
    <property type="term" value="F:asparaginase activity"/>
    <property type="evidence" value="ECO:0007669"/>
    <property type="project" value="UniProtKB-UniRule"/>
</dbReference>
<dbReference type="InterPro" id="IPR037152">
    <property type="entry name" value="L-asparaginase_N_sf"/>
</dbReference>
<dbReference type="AlphaFoldDB" id="A0A510E275"/>
<dbReference type="Proteomes" id="UP000325030">
    <property type="component" value="Chromosome"/>
</dbReference>
<feature type="active site" evidence="5">
    <location>
        <position position="175"/>
    </location>
</feature>
<feature type="domain" description="Asparaginase/glutaminase C-terminal" evidence="9">
    <location>
        <begin position="303"/>
        <end position="415"/>
    </location>
</feature>
<reference evidence="12" key="1">
    <citation type="submission" date="2018-09" db="EMBL/GenBank/DDBJ databases">
        <title>Complete Genome Sequencing of Sulfolobus sp. JCM 16834.</title>
        <authorList>
            <person name="Kato S."/>
            <person name="Itoh T."/>
            <person name="Ohkuma M."/>
        </authorList>
    </citation>
    <scope>NUCLEOTIDE SEQUENCE [LARGE SCALE GENOMIC DNA]</scope>
    <source>
        <strain evidence="12">IC-007</strain>
    </source>
</reference>
<dbReference type="RefSeq" id="WP_149564785.1">
    <property type="nucleotide sequence ID" value="NZ_AP018930.1"/>
</dbReference>
<keyword evidence="1 5" id="KW-0436">Ligase</keyword>
<dbReference type="EC" id="6.3.5.-" evidence="5 7"/>
<evidence type="ECO:0000256" key="2">
    <source>
        <dbReference type="ARBA" id="ARBA00022741"/>
    </source>
</evidence>
<dbReference type="GeneID" id="41717466"/>
<dbReference type="SUPFAM" id="SSF53774">
    <property type="entry name" value="Glutaminase/Asparaginase"/>
    <property type="match status" value="1"/>
</dbReference>
<dbReference type="InterPro" id="IPR011878">
    <property type="entry name" value="GatD"/>
</dbReference>
<dbReference type="InterPro" id="IPR036152">
    <property type="entry name" value="Asp/glu_Ase-like_sf"/>
</dbReference>
<keyword evidence="3 5" id="KW-0067">ATP-binding</keyword>
<dbReference type="GO" id="GO:0050567">
    <property type="term" value="F:glutaminyl-tRNA synthase (glutamine-hydrolyzing) activity"/>
    <property type="evidence" value="ECO:0007669"/>
    <property type="project" value="UniProtKB-UniRule"/>
</dbReference>
<evidence type="ECO:0000256" key="5">
    <source>
        <dbReference type="HAMAP-Rule" id="MF_00586"/>
    </source>
</evidence>
<dbReference type="HAMAP" id="MF_00586">
    <property type="entry name" value="GatD"/>
    <property type="match status" value="1"/>
</dbReference>
<evidence type="ECO:0000256" key="3">
    <source>
        <dbReference type="ARBA" id="ARBA00022840"/>
    </source>
</evidence>
<dbReference type="InterPro" id="IPR006034">
    <property type="entry name" value="Asparaginase/glutaminase-like"/>
</dbReference>
<dbReference type="Gene3D" id="2.30.30.520">
    <property type="match status" value="1"/>
</dbReference>
<dbReference type="Pfam" id="PF17763">
    <property type="entry name" value="Asparaginase_C"/>
    <property type="match status" value="1"/>
</dbReference>
<dbReference type="PROSITE" id="PS00917">
    <property type="entry name" value="ASN_GLN_ASE_2"/>
    <property type="match status" value="1"/>
</dbReference>
<dbReference type="PANTHER" id="PTHR11707:SF28">
    <property type="entry name" value="60 KDA LYSOPHOSPHOLIPASE"/>
    <property type="match status" value="1"/>
</dbReference>
<dbReference type="NCBIfam" id="TIGR02153">
    <property type="entry name" value="gatD_arch"/>
    <property type="match status" value="1"/>
</dbReference>
<dbReference type="GO" id="GO:0005524">
    <property type="term" value="F:ATP binding"/>
    <property type="evidence" value="ECO:0007669"/>
    <property type="project" value="UniProtKB-KW"/>
</dbReference>
<evidence type="ECO:0000313" key="11">
    <source>
        <dbReference type="EMBL" id="BBG26604.1"/>
    </source>
</evidence>
<dbReference type="GO" id="GO:0006450">
    <property type="term" value="P:regulation of translational fidelity"/>
    <property type="evidence" value="ECO:0007669"/>
    <property type="project" value="InterPro"/>
</dbReference>
<dbReference type="SUPFAM" id="SSF141300">
    <property type="entry name" value="GatD N-terminal domain-like"/>
    <property type="match status" value="1"/>
</dbReference>
<dbReference type="InterPro" id="IPR037222">
    <property type="entry name" value="GatD_N_sf"/>
</dbReference>
<feature type="active site" evidence="5">
    <location>
        <position position="253"/>
    </location>
</feature>
<dbReference type="Gene3D" id="3.40.50.40">
    <property type="match status" value="1"/>
</dbReference>
<evidence type="ECO:0000259" key="9">
    <source>
        <dbReference type="Pfam" id="PF17763"/>
    </source>
</evidence>
<dbReference type="InterPro" id="IPR027473">
    <property type="entry name" value="L-asparaginase_C"/>
</dbReference>
<evidence type="ECO:0000313" key="12">
    <source>
        <dbReference type="Proteomes" id="UP000325030"/>
    </source>
</evidence>
<dbReference type="Pfam" id="PF00710">
    <property type="entry name" value="Asparaginase"/>
    <property type="match status" value="1"/>
</dbReference>
<evidence type="ECO:0000256" key="6">
    <source>
        <dbReference type="PROSITE-ProRule" id="PRU10100"/>
    </source>
</evidence>
<feature type="domain" description="L-asparaginase N-terminal" evidence="8">
    <location>
        <begin position="90"/>
        <end position="284"/>
    </location>
</feature>
<dbReference type="PANTHER" id="PTHR11707">
    <property type="entry name" value="L-ASPARAGINASE"/>
    <property type="match status" value="1"/>
</dbReference>
<dbReference type="SMART" id="SM00870">
    <property type="entry name" value="Asparaginase"/>
    <property type="match status" value="1"/>
</dbReference>
<feature type="domain" description="GatD N-terminal" evidence="10">
    <location>
        <begin position="18"/>
        <end position="70"/>
    </location>
</feature>
<comment type="similarity">
    <text evidence="5 7">Belongs to the asparaginase 1 family. GatD subfamily.</text>
</comment>
<dbReference type="NCBIfam" id="NF003217">
    <property type="entry name" value="PRK04183.1"/>
    <property type="match status" value="1"/>
</dbReference>
<sequence>MLEGYRGKLASFLASKGIEIGDRIRIKKDSLEVEGILFPSFSRDEDIIVVKMDNGYNVGLKATGADLSLLSKRKAEDTRKPQSTGSKGEVKIISTGGTIVSKVEYETGAVRPALSTDEILEYLPQIKDIADIDAEILFTILSENMKPDYWTKIAEKVKESLDKGARGVVIAHGTDTMSYTASAIAFSFSEMTGPVVLVGSQRSSDRPSSDSSINLYSSVILAKESPFAEVAVLMHGESSDTYTIAHRGVKVRKMHTSRRDAFQSINDVPLAKVMWTENTVKMLRKDFVPRGKENRMDSKFDPRVFLLYYYPGMNPLILEAIKDKTRGIVLAGTGLGHTSEEFETVFREFTKDGIFVGMTSQCLFGRVNMNVYTTGRKLLEAGVVPLGDMLPETALVKLMWSLAHADDIEGVKKLMLTNMVGEFNDRHNEQLFPRWYYE</sequence>
<feature type="active site" evidence="5 6">
    <location>
        <position position="174"/>
    </location>
</feature>
<dbReference type="GO" id="GO:0006412">
    <property type="term" value="P:translation"/>
    <property type="evidence" value="ECO:0007669"/>
    <property type="project" value="UniProtKB-UniRule"/>
</dbReference>
<protein>
    <recommendedName>
        <fullName evidence="5 7">Glutamyl-tRNA(Gln) amidotransferase subunit D</fullName>
        <shortName evidence="5">Glu-ADT subunit D</shortName>
        <ecNumber evidence="5 7">6.3.5.-</ecNumber>
    </recommendedName>
</protein>
<dbReference type="InterPro" id="IPR040918">
    <property type="entry name" value="GatD_N"/>
</dbReference>
<dbReference type="PIRSF" id="PIRSF500175">
    <property type="entry name" value="Glu_ADT_D"/>
    <property type="match status" value="1"/>
</dbReference>
<evidence type="ECO:0000256" key="7">
    <source>
        <dbReference type="RuleBase" id="RU004457"/>
    </source>
</evidence>
<dbReference type="InterPro" id="IPR027475">
    <property type="entry name" value="Asparaginase/glutaminase_AS2"/>
</dbReference>
<comment type="function">
    <text evidence="5 7">Allows the formation of correctly charged Gln-tRNA(Gln) through the transamidation of misacylated Glu-tRNA(Gln) in organisms which lack glutaminyl-tRNA synthetase. The reaction takes place in the presence of glutamine and ATP through an activated gamma-phospho-Glu-tRNA(Gln). The GatDE system is specific for glutamate and does not act on aspartate.</text>
</comment>
<dbReference type="InterPro" id="IPR006033">
    <property type="entry name" value="AsnA_fam"/>
</dbReference>
<dbReference type="GO" id="GO:0006520">
    <property type="term" value="P:amino acid metabolic process"/>
    <property type="evidence" value="ECO:0007669"/>
    <property type="project" value="InterPro"/>
</dbReference>
<dbReference type="InterPro" id="IPR027474">
    <property type="entry name" value="L-asparaginase_N"/>
</dbReference>
<dbReference type="PIRSF" id="PIRSF001220">
    <property type="entry name" value="L-ASNase_gatD"/>
    <property type="match status" value="1"/>
</dbReference>
<keyword evidence="4 5" id="KW-0648">Protein biosynthesis</keyword>
<comment type="subunit">
    <text evidence="5 7">Heterodimer of GatD and GatE.</text>
</comment>
<evidence type="ECO:0000259" key="8">
    <source>
        <dbReference type="Pfam" id="PF00710"/>
    </source>
</evidence>
<dbReference type="PRINTS" id="PR00139">
    <property type="entry name" value="ASNGLNASE"/>
</dbReference>
<keyword evidence="2 5" id="KW-0547">Nucleotide-binding</keyword>
<evidence type="ECO:0000256" key="1">
    <source>
        <dbReference type="ARBA" id="ARBA00022598"/>
    </source>
</evidence>
<name>A0A510E275_9CREN</name>
<evidence type="ECO:0000259" key="10">
    <source>
        <dbReference type="Pfam" id="PF18195"/>
    </source>
</evidence>